<dbReference type="GO" id="GO:0005783">
    <property type="term" value="C:endoplasmic reticulum"/>
    <property type="evidence" value="ECO:0007669"/>
    <property type="project" value="TreeGrafter"/>
</dbReference>
<evidence type="ECO:0000313" key="5">
    <source>
        <dbReference type="Proteomes" id="UP000095300"/>
    </source>
</evidence>
<feature type="transmembrane region" description="Helical" evidence="2">
    <location>
        <begin position="248"/>
        <end position="268"/>
    </location>
</feature>
<keyword evidence="2" id="KW-0472">Membrane</keyword>
<feature type="domain" description="VTT" evidence="3">
    <location>
        <begin position="307"/>
        <end position="423"/>
    </location>
</feature>
<organism evidence="4 5">
    <name type="scientific">Stomoxys calcitrans</name>
    <name type="common">Stable fly</name>
    <name type="synonym">Conops calcitrans</name>
    <dbReference type="NCBI Taxonomy" id="35570"/>
    <lineage>
        <taxon>Eukaryota</taxon>
        <taxon>Metazoa</taxon>
        <taxon>Ecdysozoa</taxon>
        <taxon>Arthropoda</taxon>
        <taxon>Hexapoda</taxon>
        <taxon>Insecta</taxon>
        <taxon>Pterygota</taxon>
        <taxon>Neoptera</taxon>
        <taxon>Endopterygota</taxon>
        <taxon>Diptera</taxon>
        <taxon>Brachycera</taxon>
        <taxon>Muscomorpha</taxon>
        <taxon>Muscoidea</taxon>
        <taxon>Muscidae</taxon>
        <taxon>Stomoxys</taxon>
    </lineage>
</organism>
<feature type="transmembrane region" description="Helical" evidence="2">
    <location>
        <begin position="441"/>
        <end position="460"/>
    </location>
</feature>
<feature type="transmembrane region" description="Helical" evidence="2">
    <location>
        <begin position="316"/>
        <end position="342"/>
    </location>
</feature>
<keyword evidence="2" id="KW-1133">Transmembrane helix</keyword>
<name>A0A1I8PFU0_STOCA</name>
<accession>A0A1I8PFU0</accession>
<evidence type="ECO:0000259" key="3">
    <source>
        <dbReference type="Pfam" id="PF09335"/>
    </source>
</evidence>
<dbReference type="PANTHER" id="PTHR46593">
    <property type="entry name" value="TRANSMEMBRANE PROTEIN 64"/>
    <property type="match status" value="1"/>
</dbReference>
<feature type="region of interest" description="Disordered" evidence="1">
    <location>
        <begin position="209"/>
        <end position="231"/>
    </location>
</feature>
<sequence length="486" mass="53259">MSASTTLTLSRVSSFDETQYKSSQYGYQSGGHNHNQNIANNAVKQPPATTTNHNNNITTSASYYHLPGENRQQHSLSYSKTEPLALYIDDASPTTSQERTSKHYAQINNATPTTGLLLHKSSSYNGMVSLKPKATIIKQDSLNGRINTSLTDSDSEYGSAMAGFIPTCSPTTPMAAATAAGTSSMCANEAIEEHDSFLVGSTSSTCNDAASSSSSSGNTNRNRRSNRSNSKNRSSICFRANAFVSRNWYLSYLVPLSILLALMFVAYLTRDYAKRLLFWIETQNPWVIFAVFMLLFIIVSFPIVVGYFVLMITAGYLFGLIRGFLTVILGANMGIAIAHLTLRSLKHRLPVQKLIKNETGRAILRVISGPRAFRVVLFTRLTPIPFGIQNAIFGVSTINPKVYHTATFLGLLPAQLINVYLGSTLRSMHEVLNNHGTAITGYISFGVEVICGIALMFWVVQKARKELSETLLTDIGNDGKLIDIQV</sequence>
<dbReference type="STRING" id="35570.A0A1I8PFU0"/>
<dbReference type="AlphaFoldDB" id="A0A1I8PFU0"/>
<keyword evidence="5" id="KW-1185">Reference proteome</keyword>
<protein>
    <recommendedName>
        <fullName evidence="3">VTT domain-containing protein</fullName>
    </recommendedName>
</protein>
<evidence type="ECO:0000256" key="2">
    <source>
        <dbReference type="SAM" id="Phobius"/>
    </source>
</evidence>
<proteinExistence type="predicted"/>
<feature type="compositionally biased region" description="Low complexity" evidence="1">
    <location>
        <begin position="209"/>
        <end position="220"/>
    </location>
</feature>
<dbReference type="GO" id="GO:0051480">
    <property type="term" value="P:regulation of cytosolic calcium ion concentration"/>
    <property type="evidence" value="ECO:0007669"/>
    <property type="project" value="TreeGrafter"/>
</dbReference>
<dbReference type="InterPro" id="IPR053069">
    <property type="entry name" value="TVP38/TMEM64"/>
</dbReference>
<gene>
    <name evidence="4" type="primary">106094398</name>
</gene>
<dbReference type="EnsemblMetazoa" id="SCAU007661-RA">
    <property type="protein sequence ID" value="SCAU007661-PA"/>
    <property type="gene ID" value="SCAU007661"/>
</dbReference>
<dbReference type="Pfam" id="PF09335">
    <property type="entry name" value="VTT_dom"/>
    <property type="match status" value="1"/>
</dbReference>
<feature type="transmembrane region" description="Helical" evidence="2">
    <location>
        <begin position="288"/>
        <end position="310"/>
    </location>
</feature>
<evidence type="ECO:0000313" key="4">
    <source>
        <dbReference type="EnsemblMetazoa" id="SCAU007661-PA"/>
    </source>
</evidence>
<dbReference type="PANTHER" id="PTHR46593:SF1">
    <property type="entry name" value="TRANSMEMBRANE PROTEIN 64"/>
    <property type="match status" value="1"/>
</dbReference>
<dbReference type="VEuPathDB" id="VectorBase:SCAU007661"/>
<dbReference type="OrthoDB" id="166803at2759"/>
<keyword evidence="2" id="KW-0812">Transmembrane</keyword>
<dbReference type="InterPro" id="IPR032816">
    <property type="entry name" value="VTT_dom"/>
</dbReference>
<dbReference type="Proteomes" id="UP000095300">
    <property type="component" value="Unassembled WGS sequence"/>
</dbReference>
<evidence type="ECO:0000256" key="1">
    <source>
        <dbReference type="SAM" id="MobiDB-lite"/>
    </source>
</evidence>
<reference evidence="4" key="1">
    <citation type="submission" date="2020-05" db="UniProtKB">
        <authorList>
            <consortium name="EnsemblMetazoa"/>
        </authorList>
    </citation>
    <scope>IDENTIFICATION</scope>
    <source>
        <strain evidence="4">USDA</strain>
    </source>
</reference>